<evidence type="ECO:0000256" key="1">
    <source>
        <dbReference type="ARBA" id="ARBA00022692"/>
    </source>
</evidence>
<feature type="transmembrane region" description="Helical" evidence="4">
    <location>
        <begin position="45"/>
        <end position="67"/>
    </location>
</feature>
<evidence type="ECO:0000313" key="7">
    <source>
        <dbReference type="Proteomes" id="UP000249005"/>
    </source>
</evidence>
<evidence type="ECO:0000313" key="6">
    <source>
        <dbReference type="EMBL" id="SQI42123.1"/>
    </source>
</evidence>
<feature type="transmembrane region" description="Helical" evidence="4">
    <location>
        <begin position="366"/>
        <end position="385"/>
    </location>
</feature>
<feature type="domain" description="Major facilitator superfamily (MFS) profile" evidence="5">
    <location>
        <begin position="2"/>
        <end position="389"/>
    </location>
</feature>
<keyword evidence="2 4" id="KW-1133">Transmembrane helix</keyword>
<gene>
    <name evidence="6" type="primary">yeaN</name>
    <name evidence="6" type="ORF">NCTC12151_02472</name>
</gene>
<dbReference type="PANTHER" id="PTHR23523">
    <property type="match status" value="1"/>
</dbReference>
<feature type="transmembrane region" description="Helical" evidence="4">
    <location>
        <begin position="79"/>
        <end position="97"/>
    </location>
</feature>
<dbReference type="EMBL" id="LS483470">
    <property type="protein sequence ID" value="SQI42123.1"/>
    <property type="molecule type" value="Genomic_DNA"/>
</dbReference>
<feature type="transmembrane region" description="Helical" evidence="4">
    <location>
        <begin position="251"/>
        <end position="272"/>
    </location>
</feature>
<accession>A0A2X4UTE0</accession>
<keyword evidence="7" id="KW-1185">Reference proteome</keyword>
<dbReference type="InterPro" id="IPR052524">
    <property type="entry name" value="MFS_Cyanate_Porter"/>
</dbReference>
<protein>
    <submittedName>
        <fullName evidence="6">Inner membrane transport protein YeaN</fullName>
    </submittedName>
</protein>
<feature type="transmembrane region" description="Helical" evidence="4">
    <location>
        <begin position="279"/>
        <end position="297"/>
    </location>
</feature>
<dbReference type="InterPro" id="IPR036259">
    <property type="entry name" value="MFS_trans_sf"/>
</dbReference>
<name>A0A2X4UTE0_9GAMM</name>
<keyword evidence="1 4" id="KW-0812">Transmembrane</keyword>
<evidence type="ECO:0000256" key="3">
    <source>
        <dbReference type="ARBA" id="ARBA00023136"/>
    </source>
</evidence>
<dbReference type="PANTHER" id="PTHR23523:SF1">
    <property type="entry name" value="CYANATE TRANSPORT PROTEIN CYNX"/>
    <property type="match status" value="1"/>
</dbReference>
<feature type="transmembrane region" description="Helical" evidence="4">
    <location>
        <begin position="103"/>
        <end position="121"/>
    </location>
</feature>
<dbReference type="Gene3D" id="1.20.1250.20">
    <property type="entry name" value="MFS general substrate transporter like domains"/>
    <property type="match status" value="2"/>
</dbReference>
<evidence type="ECO:0000259" key="5">
    <source>
        <dbReference type="PROSITE" id="PS50850"/>
    </source>
</evidence>
<sequence>MLTTPLRLSGLLILLSLVLIGLNLRPSMAAIGPMLNSIRSDISLTFTMASLLTMLPVFAMGIAMFFGINLSNRMGEHQLIAYSLVLIAGATLYRYYAQNAENLLATAVVAGLGIALIQATVPKIIKSRFPNSIELYMGVYVTAIMGGAALSASASPFIGEYSSNWRVALSVWGCLAVLALVSWFTVKQYIGSTLRKANRTVPQNPPAFYKSSRAWILGIFFGLGTSAYTCVLAWLPPYYVDLGWQDKESGLILAFLTSVEVLAGLAIPAIASRSKDRRGTLYFLLLCIIVGFSGLMIKPESLALVWGILLGLGIGGLFPMSLITAMDHIEDPTQAGQLTAFVQGIGYMIAAMSPLVAGYIKDTYSSFTTAWAILAVIAGVMIFIAHRFKPADYGKYFAKVTD</sequence>
<dbReference type="PROSITE" id="PS50850">
    <property type="entry name" value="MFS"/>
    <property type="match status" value="1"/>
</dbReference>
<dbReference type="KEGG" id="lri:NCTC12151_02472"/>
<dbReference type="RefSeq" id="WP_111740909.1">
    <property type="nucleotide sequence ID" value="NZ_LR698987.1"/>
</dbReference>
<dbReference type="AlphaFoldDB" id="A0A2X4UTE0"/>
<organism evidence="6 7">
    <name type="scientific">Leminorella richardii</name>
    <dbReference type="NCBI Taxonomy" id="158841"/>
    <lineage>
        <taxon>Bacteria</taxon>
        <taxon>Pseudomonadati</taxon>
        <taxon>Pseudomonadota</taxon>
        <taxon>Gammaproteobacteria</taxon>
        <taxon>Enterobacterales</taxon>
        <taxon>Budviciaceae</taxon>
        <taxon>Leminorella</taxon>
    </lineage>
</organism>
<feature type="transmembrane region" description="Helical" evidence="4">
    <location>
        <begin position="214"/>
        <end position="239"/>
    </location>
</feature>
<dbReference type="Pfam" id="PF07690">
    <property type="entry name" value="MFS_1"/>
    <property type="match status" value="1"/>
</dbReference>
<dbReference type="OrthoDB" id="5758872at2"/>
<feature type="transmembrane region" description="Helical" evidence="4">
    <location>
        <begin position="303"/>
        <end position="326"/>
    </location>
</feature>
<proteinExistence type="predicted"/>
<feature type="transmembrane region" description="Helical" evidence="4">
    <location>
        <begin position="338"/>
        <end position="360"/>
    </location>
</feature>
<dbReference type="InterPro" id="IPR011701">
    <property type="entry name" value="MFS"/>
</dbReference>
<evidence type="ECO:0000256" key="4">
    <source>
        <dbReference type="SAM" id="Phobius"/>
    </source>
</evidence>
<dbReference type="Proteomes" id="UP000249005">
    <property type="component" value="Chromosome 1"/>
</dbReference>
<evidence type="ECO:0000256" key="2">
    <source>
        <dbReference type="ARBA" id="ARBA00022989"/>
    </source>
</evidence>
<dbReference type="InterPro" id="IPR020846">
    <property type="entry name" value="MFS_dom"/>
</dbReference>
<feature type="transmembrane region" description="Helical" evidence="4">
    <location>
        <begin position="133"/>
        <end position="153"/>
    </location>
</feature>
<dbReference type="GO" id="GO:0022857">
    <property type="term" value="F:transmembrane transporter activity"/>
    <property type="evidence" value="ECO:0007669"/>
    <property type="project" value="InterPro"/>
</dbReference>
<keyword evidence="3 4" id="KW-0472">Membrane</keyword>
<feature type="transmembrane region" description="Helical" evidence="4">
    <location>
        <begin position="165"/>
        <end position="186"/>
    </location>
</feature>
<reference evidence="6 7" key="1">
    <citation type="submission" date="2018-06" db="EMBL/GenBank/DDBJ databases">
        <authorList>
            <consortium name="Pathogen Informatics"/>
            <person name="Doyle S."/>
        </authorList>
    </citation>
    <scope>NUCLEOTIDE SEQUENCE [LARGE SCALE GENOMIC DNA]</scope>
    <source>
        <strain evidence="6 7">NCTC12151</strain>
    </source>
</reference>
<dbReference type="SUPFAM" id="SSF103473">
    <property type="entry name" value="MFS general substrate transporter"/>
    <property type="match status" value="1"/>
</dbReference>
<dbReference type="NCBIfam" id="NF007256">
    <property type="entry name" value="PRK09705.1"/>
    <property type="match status" value="1"/>
</dbReference>